<sequence>MLFRLVSEKDNADAAEWVKRFTSIEKRIPKELVELSFSRSSGPGGQNVNKVNTKATARCSINDSWIPRWALPALMKDSHYVESTKSILVTSTVHRSQSQNVEECLQKLYSLILSAASGAIQKGPSEAQTKKVDGLIKADKARRKTDKMKRSSVKQGRSGRGGGFDF</sequence>
<dbReference type="PANTHER" id="PTHR11075">
    <property type="entry name" value="PEPTIDE CHAIN RELEASE FACTOR"/>
    <property type="match status" value="1"/>
</dbReference>
<dbReference type="STRING" id="93625.A0A409WZQ6"/>
<feature type="compositionally biased region" description="Basic and acidic residues" evidence="1">
    <location>
        <begin position="128"/>
        <end position="139"/>
    </location>
</feature>
<evidence type="ECO:0000256" key="1">
    <source>
        <dbReference type="SAM" id="MobiDB-lite"/>
    </source>
</evidence>
<keyword evidence="4" id="KW-1185">Reference proteome</keyword>
<dbReference type="EMBL" id="NHYD01002942">
    <property type="protein sequence ID" value="PPQ84014.1"/>
    <property type="molecule type" value="Genomic_DNA"/>
</dbReference>
<feature type="domain" description="Prokaryotic-type class I peptide chain release factors" evidence="2">
    <location>
        <begin position="24"/>
        <end position="157"/>
    </location>
</feature>
<dbReference type="Pfam" id="PF00472">
    <property type="entry name" value="RF-1"/>
    <property type="match status" value="1"/>
</dbReference>
<dbReference type="SUPFAM" id="SSF110916">
    <property type="entry name" value="Peptidyl-tRNA hydrolase domain-like"/>
    <property type="match status" value="1"/>
</dbReference>
<dbReference type="InParanoid" id="A0A409WZQ6"/>
<dbReference type="PANTHER" id="PTHR11075:SF54">
    <property type="entry name" value="LARGE RIBOSOMAL SUBUNIT PROTEIN ML62"/>
    <property type="match status" value="1"/>
</dbReference>
<proteinExistence type="predicted"/>
<comment type="caution">
    <text evidence="3">The sequence shown here is derived from an EMBL/GenBank/DDBJ whole genome shotgun (WGS) entry which is preliminary data.</text>
</comment>
<name>A0A409WZQ6_PSICY</name>
<dbReference type="AlphaFoldDB" id="A0A409WZQ6"/>
<dbReference type="Gene3D" id="3.30.160.20">
    <property type="match status" value="1"/>
</dbReference>
<dbReference type="GO" id="GO:0070126">
    <property type="term" value="P:mitochondrial translational termination"/>
    <property type="evidence" value="ECO:0007669"/>
    <property type="project" value="TreeGrafter"/>
</dbReference>
<evidence type="ECO:0000313" key="3">
    <source>
        <dbReference type="EMBL" id="PPQ84014.1"/>
    </source>
</evidence>
<gene>
    <name evidence="3" type="ORF">CVT25_000560</name>
</gene>
<evidence type="ECO:0000259" key="2">
    <source>
        <dbReference type="Pfam" id="PF00472"/>
    </source>
</evidence>
<reference evidence="3 4" key="1">
    <citation type="journal article" date="2018" name="Evol. Lett.">
        <title>Horizontal gene cluster transfer increased hallucinogenic mushroom diversity.</title>
        <authorList>
            <person name="Reynolds H.T."/>
            <person name="Vijayakumar V."/>
            <person name="Gluck-Thaler E."/>
            <person name="Korotkin H.B."/>
            <person name="Matheny P.B."/>
            <person name="Slot J.C."/>
        </authorList>
    </citation>
    <scope>NUCLEOTIDE SEQUENCE [LARGE SCALE GENOMIC DNA]</scope>
    <source>
        <strain evidence="3 4">2631</strain>
    </source>
</reference>
<dbReference type="InterPro" id="IPR052104">
    <property type="entry name" value="Mito_Release_Factor_mL62"/>
</dbReference>
<protein>
    <recommendedName>
        <fullName evidence="2">Prokaryotic-type class I peptide chain release factors domain-containing protein</fullName>
    </recommendedName>
</protein>
<organism evidence="3 4">
    <name type="scientific">Psilocybe cyanescens</name>
    <dbReference type="NCBI Taxonomy" id="93625"/>
    <lineage>
        <taxon>Eukaryota</taxon>
        <taxon>Fungi</taxon>
        <taxon>Dikarya</taxon>
        <taxon>Basidiomycota</taxon>
        <taxon>Agaricomycotina</taxon>
        <taxon>Agaricomycetes</taxon>
        <taxon>Agaricomycetidae</taxon>
        <taxon>Agaricales</taxon>
        <taxon>Agaricineae</taxon>
        <taxon>Strophariaceae</taxon>
        <taxon>Psilocybe</taxon>
    </lineage>
</organism>
<dbReference type="GO" id="GO:0016150">
    <property type="term" value="F:translation release factor activity, codon nonspecific"/>
    <property type="evidence" value="ECO:0007669"/>
    <property type="project" value="TreeGrafter"/>
</dbReference>
<evidence type="ECO:0000313" key="4">
    <source>
        <dbReference type="Proteomes" id="UP000283269"/>
    </source>
</evidence>
<accession>A0A409WZQ6</accession>
<dbReference type="GO" id="GO:0004045">
    <property type="term" value="F:peptidyl-tRNA hydrolase activity"/>
    <property type="evidence" value="ECO:0007669"/>
    <property type="project" value="TreeGrafter"/>
</dbReference>
<dbReference type="GO" id="GO:0005762">
    <property type="term" value="C:mitochondrial large ribosomal subunit"/>
    <property type="evidence" value="ECO:0007669"/>
    <property type="project" value="TreeGrafter"/>
</dbReference>
<dbReference type="Proteomes" id="UP000283269">
    <property type="component" value="Unassembled WGS sequence"/>
</dbReference>
<feature type="region of interest" description="Disordered" evidence="1">
    <location>
        <begin position="122"/>
        <end position="166"/>
    </location>
</feature>
<dbReference type="OrthoDB" id="270639at2759"/>
<feature type="compositionally biased region" description="Basic residues" evidence="1">
    <location>
        <begin position="140"/>
        <end position="152"/>
    </location>
</feature>
<dbReference type="InterPro" id="IPR000352">
    <property type="entry name" value="Pep_chain_release_fac_I"/>
</dbReference>
<dbReference type="FunCoup" id="A0A409WZQ6">
    <property type="interactions" value="98"/>
</dbReference>